<feature type="region of interest" description="Disordered" evidence="1">
    <location>
        <begin position="356"/>
        <end position="397"/>
    </location>
</feature>
<evidence type="ECO:0000313" key="3">
    <source>
        <dbReference type="Proteomes" id="UP001174934"/>
    </source>
</evidence>
<proteinExistence type="predicted"/>
<sequence>MDGAAKSADKVAKHLLPPQPHHLSLYIDQRFPEPKGFWFTGRSGPLQYLTYLSDADRGVLVTRPAFEIVEEQDITPVPMPTKVFAKGEMKKLSIKDYQKRKKSISPADNDMSVKVEPGSNGAIDLKPQKENGRADETKPKERHDGERQDSQSERTRLALNGERSNTSKPVTVSDVLSRKRGPEPERNLPPSKRSKNEASSSSRPEQAARQAKPETPRDRDHRTTDRQHRETRSETLHPTINGLPPPETERERYVSASPKSTIQVNGTKPRLDSATSTPRKGDSKSALPQLLSPLHPSLFDELDEPDRTRRRPGDKFPAKASKSDGPPPAKKQKTMAIPELLSPTLPPIVEAELARLKKSLSSKDDSSSLSPEPPSARKTKVPVKLIKEETPTPSRPSKIVTLKIKRAVFLKTAKELLRLPSKYEKEKERSISVENTPPPARKRPPRVAVEEVIPENIVPLKRKLPAVADALVAKPSGLSTPVKQQAGGGVGATSLSATAMSRVTSSQSQTIGDTPGAHNHSATPGTGGAAAAAAAAERSRPPPPSSAAAPPPPPPMDSAEAARVWASVKKFKERHREYEKTGMRLKHTRDRMWRVRETPLTPADEQKITALHFEMVLAYMVAFNALNQARILERKICDCDSWETLLPHFYELKNRVAGNGNRALKALALQMQALCLEQITFAFGTLDPAQAAGYFARWQKLDRQRGATWAEAVALAEGVEDRRLKVVMGPWMKVEEAVGAALRVMQRWAERERVRWVAEVFREKEGREREREREGERERDGAGGREREREKEKERDRGGGGRDRERERDRERDRESGRGLTMNGVKSSAS</sequence>
<dbReference type="EMBL" id="JAULSR010000001">
    <property type="protein sequence ID" value="KAK0634771.1"/>
    <property type="molecule type" value="Genomic_DNA"/>
</dbReference>
<feature type="compositionally biased region" description="Polar residues" evidence="1">
    <location>
        <begin position="257"/>
        <end position="266"/>
    </location>
</feature>
<organism evidence="2 3">
    <name type="scientific">Bombardia bombarda</name>
    <dbReference type="NCBI Taxonomy" id="252184"/>
    <lineage>
        <taxon>Eukaryota</taxon>
        <taxon>Fungi</taxon>
        <taxon>Dikarya</taxon>
        <taxon>Ascomycota</taxon>
        <taxon>Pezizomycotina</taxon>
        <taxon>Sordariomycetes</taxon>
        <taxon>Sordariomycetidae</taxon>
        <taxon>Sordariales</taxon>
        <taxon>Lasiosphaeriaceae</taxon>
        <taxon>Bombardia</taxon>
    </lineage>
</organism>
<feature type="compositionally biased region" description="Pro residues" evidence="1">
    <location>
        <begin position="541"/>
        <end position="556"/>
    </location>
</feature>
<feature type="region of interest" description="Disordered" evidence="1">
    <location>
        <begin position="499"/>
        <end position="560"/>
    </location>
</feature>
<feature type="region of interest" description="Disordered" evidence="1">
    <location>
        <begin position="767"/>
        <end position="830"/>
    </location>
</feature>
<feature type="compositionally biased region" description="Basic and acidic residues" evidence="1">
    <location>
        <begin position="126"/>
        <end position="156"/>
    </location>
</feature>
<feature type="region of interest" description="Disordered" evidence="1">
    <location>
        <begin position="100"/>
        <end position="343"/>
    </location>
</feature>
<dbReference type="PANTHER" id="PTHR14304">
    <property type="entry name" value="CELL DIVISION CYCLE AND APOPTOSIS REGULATOR PROTEIN"/>
    <property type="match status" value="1"/>
</dbReference>
<evidence type="ECO:0000256" key="1">
    <source>
        <dbReference type="SAM" id="MobiDB-lite"/>
    </source>
</evidence>
<gene>
    <name evidence="2" type="ORF">B0T17DRAFT_586480</name>
</gene>
<dbReference type="AlphaFoldDB" id="A0AA39XIS3"/>
<feature type="compositionally biased region" description="Low complexity" evidence="1">
    <location>
        <begin position="285"/>
        <end position="297"/>
    </location>
</feature>
<feature type="compositionally biased region" description="Basic and acidic residues" evidence="1">
    <location>
        <begin position="767"/>
        <end position="817"/>
    </location>
</feature>
<keyword evidence="3" id="KW-1185">Reference proteome</keyword>
<dbReference type="PANTHER" id="PTHR14304:SF11">
    <property type="entry name" value="SAP DOMAIN-CONTAINING PROTEIN"/>
    <property type="match status" value="1"/>
</dbReference>
<evidence type="ECO:0000313" key="2">
    <source>
        <dbReference type="EMBL" id="KAK0634771.1"/>
    </source>
</evidence>
<feature type="compositionally biased region" description="Basic and acidic residues" evidence="1">
    <location>
        <begin position="211"/>
        <end position="235"/>
    </location>
</feature>
<feature type="compositionally biased region" description="Basic and acidic residues" evidence="1">
    <location>
        <begin position="305"/>
        <end position="317"/>
    </location>
</feature>
<accession>A0AA39XIS3</accession>
<dbReference type="Proteomes" id="UP001174934">
    <property type="component" value="Unassembled WGS sequence"/>
</dbReference>
<feature type="compositionally biased region" description="Basic and acidic residues" evidence="1">
    <location>
        <begin position="176"/>
        <end position="186"/>
    </location>
</feature>
<name>A0AA39XIS3_9PEZI</name>
<comment type="caution">
    <text evidence="2">The sequence shown here is derived from an EMBL/GenBank/DDBJ whole genome shotgun (WGS) entry which is preliminary data.</text>
</comment>
<feature type="compositionally biased region" description="Low complexity" evidence="1">
    <location>
        <begin position="521"/>
        <end position="536"/>
    </location>
</feature>
<dbReference type="GO" id="GO:0006355">
    <property type="term" value="P:regulation of DNA-templated transcription"/>
    <property type="evidence" value="ECO:0007669"/>
    <property type="project" value="InterPro"/>
</dbReference>
<dbReference type="GO" id="GO:0005634">
    <property type="term" value="C:nucleus"/>
    <property type="evidence" value="ECO:0007669"/>
    <property type="project" value="TreeGrafter"/>
</dbReference>
<dbReference type="InterPro" id="IPR025224">
    <property type="entry name" value="CCAR1/CCAR2"/>
</dbReference>
<feature type="compositionally biased region" description="Polar residues" evidence="1">
    <location>
        <begin position="499"/>
        <end position="512"/>
    </location>
</feature>
<protein>
    <submittedName>
        <fullName evidence="2">Uncharacterized protein</fullName>
    </submittedName>
</protein>
<feature type="region of interest" description="Disordered" evidence="1">
    <location>
        <begin position="424"/>
        <end position="445"/>
    </location>
</feature>
<reference evidence="2" key="1">
    <citation type="submission" date="2023-06" db="EMBL/GenBank/DDBJ databases">
        <title>Genome-scale phylogeny and comparative genomics of the fungal order Sordariales.</title>
        <authorList>
            <consortium name="Lawrence Berkeley National Laboratory"/>
            <person name="Hensen N."/>
            <person name="Bonometti L."/>
            <person name="Westerberg I."/>
            <person name="Brannstrom I.O."/>
            <person name="Guillou S."/>
            <person name="Cros-Aarteil S."/>
            <person name="Calhoun S."/>
            <person name="Haridas S."/>
            <person name="Kuo A."/>
            <person name="Mondo S."/>
            <person name="Pangilinan J."/>
            <person name="Riley R."/>
            <person name="LaButti K."/>
            <person name="Andreopoulos B."/>
            <person name="Lipzen A."/>
            <person name="Chen C."/>
            <person name="Yanf M."/>
            <person name="Daum C."/>
            <person name="Ng V."/>
            <person name="Clum A."/>
            <person name="Steindorff A."/>
            <person name="Ohm R."/>
            <person name="Martin F."/>
            <person name="Silar P."/>
            <person name="Natvig D."/>
            <person name="Lalanne C."/>
            <person name="Gautier V."/>
            <person name="Ament-velasquez S.L."/>
            <person name="Kruys A."/>
            <person name="Hutchinson M.I."/>
            <person name="Powell A.J."/>
            <person name="Barry K."/>
            <person name="Miller A.N."/>
            <person name="Grigoriev I.V."/>
            <person name="Debuchy R."/>
            <person name="Gladieux P."/>
            <person name="Thoren M.H."/>
            <person name="Johannesson H."/>
        </authorList>
    </citation>
    <scope>NUCLEOTIDE SEQUENCE</scope>
    <source>
        <strain evidence="2">SMH3391-2</strain>
    </source>
</reference>